<dbReference type="EMBL" id="JAUYVI010000001">
    <property type="protein sequence ID" value="MDQ7246531.1"/>
    <property type="molecule type" value="Genomic_DNA"/>
</dbReference>
<keyword evidence="1" id="KW-1133">Transmembrane helix</keyword>
<dbReference type="Proteomes" id="UP001230156">
    <property type="component" value="Unassembled WGS sequence"/>
</dbReference>
<evidence type="ECO:0000313" key="3">
    <source>
        <dbReference type="Proteomes" id="UP001230156"/>
    </source>
</evidence>
<reference evidence="3" key="1">
    <citation type="submission" date="2023-08" db="EMBL/GenBank/DDBJ databases">
        <title>Rhodospirillaceae gen. nov., a novel taxon isolated from the Yangtze River Yuezi River estuary sludge.</title>
        <authorList>
            <person name="Ruan L."/>
        </authorList>
    </citation>
    <scope>NUCLEOTIDE SEQUENCE [LARGE SCALE GENOMIC DNA]</scope>
    <source>
        <strain evidence="3">R-7</strain>
    </source>
</reference>
<feature type="transmembrane region" description="Helical" evidence="1">
    <location>
        <begin position="22"/>
        <end position="51"/>
    </location>
</feature>
<keyword evidence="3" id="KW-1185">Reference proteome</keyword>
<sequence length="166" mass="17585">MAASNAAAKPAAPQAPKKQRPWLLISLVMPVALLLLPSTLVLIPAMVPTLVARVVDPAPGRHLTITVGSLNFAGALWFMHDLWSEGQSFSAILPTLGDMLGWLAALVGAGSGWAIYSLMPIVSRSIATAKSNLRLNRVRKAQEALVEEWGDPVRGGHTLPAVPGQE</sequence>
<feature type="transmembrane region" description="Helical" evidence="1">
    <location>
        <begin position="100"/>
        <end position="122"/>
    </location>
</feature>
<accession>A0ABU0YFN6</accession>
<protein>
    <recommendedName>
        <fullName evidence="4">Acyl-CoA synthetase</fullName>
    </recommendedName>
</protein>
<evidence type="ECO:0000313" key="2">
    <source>
        <dbReference type="EMBL" id="MDQ7246531.1"/>
    </source>
</evidence>
<proteinExistence type="predicted"/>
<keyword evidence="1" id="KW-0472">Membrane</keyword>
<comment type="caution">
    <text evidence="2">The sequence shown here is derived from an EMBL/GenBank/DDBJ whole genome shotgun (WGS) entry which is preliminary data.</text>
</comment>
<organism evidence="2 3">
    <name type="scientific">Dongia sedimenti</name>
    <dbReference type="NCBI Taxonomy" id="3064282"/>
    <lineage>
        <taxon>Bacteria</taxon>
        <taxon>Pseudomonadati</taxon>
        <taxon>Pseudomonadota</taxon>
        <taxon>Alphaproteobacteria</taxon>
        <taxon>Rhodospirillales</taxon>
        <taxon>Dongiaceae</taxon>
        <taxon>Dongia</taxon>
    </lineage>
</organism>
<name>A0ABU0YFN6_9PROT</name>
<gene>
    <name evidence="2" type="ORF">Q8A70_02585</name>
</gene>
<keyword evidence="1" id="KW-0812">Transmembrane</keyword>
<dbReference type="RefSeq" id="WP_379953923.1">
    <property type="nucleotide sequence ID" value="NZ_JAUYVI010000001.1"/>
</dbReference>
<evidence type="ECO:0000256" key="1">
    <source>
        <dbReference type="SAM" id="Phobius"/>
    </source>
</evidence>
<evidence type="ECO:0008006" key="4">
    <source>
        <dbReference type="Google" id="ProtNLM"/>
    </source>
</evidence>